<feature type="compositionally biased region" description="Basic and acidic residues" evidence="1">
    <location>
        <begin position="492"/>
        <end position="502"/>
    </location>
</feature>
<feature type="domain" description="Protein kinase" evidence="2">
    <location>
        <begin position="324"/>
        <end position="536"/>
    </location>
</feature>
<dbReference type="Proteomes" id="UP001174909">
    <property type="component" value="Unassembled WGS sequence"/>
</dbReference>
<feature type="compositionally biased region" description="Basic and acidic residues" evidence="1">
    <location>
        <begin position="517"/>
        <end position="536"/>
    </location>
</feature>
<comment type="caution">
    <text evidence="3">The sequence shown here is derived from an EMBL/GenBank/DDBJ whole genome shotgun (WGS) entry which is preliminary data.</text>
</comment>
<keyword evidence="4" id="KW-1185">Reference proteome</keyword>
<proteinExistence type="predicted"/>
<feature type="region of interest" description="Disordered" evidence="1">
    <location>
        <begin position="261"/>
        <end position="319"/>
    </location>
</feature>
<dbReference type="EMBL" id="CASHTH010001624">
    <property type="protein sequence ID" value="CAI8017427.1"/>
    <property type="molecule type" value="Genomic_DNA"/>
</dbReference>
<evidence type="ECO:0000256" key="1">
    <source>
        <dbReference type="SAM" id="MobiDB-lite"/>
    </source>
</evidence>
<organism evidence="3 4">
    <name type="scientific">Geodia barretti</name>
    <name type="common">Barrett's horny sponge</name>
    <dbReference type="NCBI Taxonomy" id="519541"/>
    <lineage>
        <taxon>Eukaryota</taxon>
        <taxon>Metazoa</taxon>
        <taxon>Porifera</taxon>
        <taxon>Demospongiae</taxon>
        <taxon>Heteroscleromorpha</taxon>
        <taxon>Tetractinellida</taxon>
        <taxon>Astrophorina</taxon>
        <taxon>Geodiidae</taxon>
        <taxon>Geodia</taxon>
    </lineage>
</organism>
<dbReference type="GO" id="GO:0005524">
    <property type="term" value="F:ATP binding"/>
    <property type="evidence" value="ECO:0007669"/>
    <property type="project" value="InterPro"/>
</dbReference>
<gene>
    <name evidence="3" type="ORF">GBAR_LOCUS10578</name>
</gene>
<accession>A0AA35WHH3</accession>
<reference evidence="3" key="1">
    <citation type="submission" date="2023-03" db="EMBL/GenBank/DDBJ databases">
        <authorList>
            <person name="Steffen K."/>
            <person name="Cardenas P."/>
        </authorList>
    </citation>
    <scope>NUCLEOTIDE SEQUENCE</scope>
</reference>
<dbReference type="InterPro" id="IPR011009">
    <property type="entry name" value="Kinase-like_dom_sf"/>
</dbReference>
<protein>
    <recommendedName>
        <fullName evidence="2">Protein kinase domain-containing protein</fullName>
    </recommendedName>
</protein>
<dbReference type="InterPro" id="IPR000719">
    <property type="entry name" value="Prot_kinase_dom"/>
</dbReference>
<dbReference type="SUPFAM" id="SSF56112">
    <property type="entry name" value="Protein kinase-like (PK-like)"/>
    <property type="match status" value="1"/>
</dbReference>
<dbReference type="GO" id="GO:0004672">
    <property type="term" value="F:protein kinase activity"/>
    <property type="evidence" value="ECO:0007669"/>
    <property type="project" value="InterPro"/>
</dbReference>
<dbReference type="AlphaFoldDB" id="A0AA35WHH3"/>
<evidence type="ECO:0000259" key="2">
    <source>
        <dbReference type="PROSITE" id="PS50011"/>
    </source>
</evidence>
<feature type="compositionally biased region" description="Polar residues" evidence="1">
    <location>
        <begin position="273"/>
        <end position="285"/>
    </location>
</feature>
<feature type="compositionally biased region" description="Low complexity" evidence="1">
    <location>
        <begin position="293"/>
        <end position="305"/>
    </location>
</feature>
<feature type="region of interest" description="Disordered" evidence="1">
    <location>
        <begin position="489"/>
        <end position="536"/>
    </location>
</feature>
<dbReference type="EMBL" id="CASHTH010001624">
    <property type="protein sequence ID" value="CAI8017426.1"/>
    <property type="molecule type" value="Genomic_DNA"/>
</dbReference>
<name>A0AA35WHH3_GEOBA</name>
<dbReference type="PROSITE" id="PS50011">
    <property type="entry name" value="PROTEIN_KINASE_DOM"/>
    <property type="match status" value="1"/>
</dbReference>
<sequence length="536" mass="61661">MARSCNVPEVIKEEIRRLARLFNTLRIKTFRHIEKLHKAQKITVDDFRVVVSNPQHLPAHHNYKELLLAKSTSEIYTIISQKQYMNWQHYDLLEEIIEEYADPPIKEDFESYKNGIELFEKATGLNDVRDVIFTPHGPNSRLMKASIPEEVENPTMEIVRKLKNGVKKTNGFSPPVHHIGKNSPFSIYFIMPRLFCPPTFMTETSIGAVESDEIESCTVIKLSEQCVRKLLNLSTNKPSEMDNPQDPQDVNVDQEDDIFPSMERRSTPHPTCRVSSASHKQQVQPSDHPILRSVSSSVSVSSTSSRPSEMDESFPPIDPSSMQVHHDKVLMNGDSAVVCKAQFLTLPCAAKYIHPKVVESSLWQVEHFKKGCKIIKDWLHPNIVSFLSSGTYSDPKLKQPILFMELMDQSLKRFLDEMKVVRLHLQLDICNDVAHGLGLLFERVQEISEENDALKRELKCANDMHQKEKKDWNDRINFLDKKLKAAIEQQEETEKEKNEAKSTSKTMYAKLKQMQKQNDDYRDTPEKSDKFAKNAV</sequence>
<evidence type="ECO:0000313" key="4">
    <source>
        <dbReference type="Proteomes" id="UP001174909"/>
    </source>
</evidence>
<dbReference type="Gene3D" id="1.10.510.10">
    <property type="entry name" value="Transferase(Phosphotransferase) domain 1"/>
    <property type="match status" value="1"/>
</dbReference>
<evidence type="ECO:0000313" key="3">
    <source>
        <dbReference type="EMBL" id="CAI8017426.1"/>
    </source>
</evidence>